<evidence type="ECO:0000313" key="1">
    <source>
        <dbReference type="EMBL" id="EAY06759.1"/>
    </source>
</evidence>
<reference evidence="1" key="1">
    <citation type="submission" date="2006-10" db="EMBL/GenBank/DDBJ databases">
        <authorList>
            <person name="Amadeo P."/>
            <person name="Zhao Q."/>
            <person name="Wortman J."/>
            <person name="Fraser-Liggett C."/>
            <person name="Carlton J."/>
        </authorList>
    </citation>
    <scope>NUCLEOTIDE SEQUENCE</scope>
    <source>
        <strain evidence="1">G3</strain>
    </source>
</reference>
<dbReference type="AlphaFoldDB" id="A2EKM0"/>
<dbReference type="SMR" id="A2EKM0"/>
<dbReference type="InterPro" id="IPR011989">
    <property type="entry name" value="ARM-like"/>
</dbReference>
<reference evidence="1" key="2">
    <citation type="journal article" date="2007" name="Science">
        <title>Draft genome sequence of the sexually transmitted pathogen Trichomonas vaginalis.</title>
        <authorList>
            <person name="Carlton J.M."/>
            <person name="Hirt R.P."/>
            <person name="Silva J.C."/>
            <person name="Delcher A.L."/>
            <person name="Schatz M."/>
            <person name="Zhao Q."/>
            <person name="Wortman J.R."/>
            <person name="Bidwell S.L."/>
            <person name="Alsmark U.C.M."/>
            <person name="Besteiro S."/>
            <person name="Sicheritz-Ponten T."/>
            <person name="Noel C.J."/>
            <person name="Dacks J.B."/>
            <person name="Foster P.G."/>
            <person name="Simillion C."/>
            <person name="Van de Peer Y."/>
            <person name="Miranda-Saavedra D."/>
            <person name="Barton G.J."/>
            <person name="Westrop G.D."/>
            <person name="Mueller S."/>
            <person name="Dessi D."/>
            <person name="Fiori P.L."/>
            <person name="Ren Q."/>
            <person name="Paulsen I."/>
            <person name="Zhang H."/>
            <person name="Bastida-Corcuera F.D."/>
            <person name="Simoes-Barbosa A."/>
            <person name="Brown M.T."/>
            <person name="Hayes R.D."/>
            <person name="Mukherjee M."/>
            <person name="Okumura C.Y."/>
            <person name="Schneider R."/>
            <person name="Smith A.J."/>
            <person name="Vanacova S."/>
            <person name="Villalvazo M."/>
            <person name="Haas B.J."/>
            <person name="Pertea M."/>
            <person name="Feldblyum T.V."/>
            <person name="Utterback T.R."/>
            <person name="Shu C.L."/>
            <person name="Osoegawa K."/>
            <person name="de Jong P.J."/>
            <person name="Hrdy I."/>
            <person name="Horvathova L."/>
            <person name="Zubacova Z."/>
            <person name="Dolezal P."/>
            <person name="Malik S.B."/>
            <person name="Logsdon J.M. Jr."/>
            <person name="Henze K."/>
            <person name="Gupta A."/>
            <person name="Wang C.C."/>
            <person name="Dunne R.L."/>
            <person name="Upcroft J.A."/>
            <person name="Upcroft P."/>
            <person name="White O."/>
            <person name="Salzberg S.L."/>
            <person name="Tang P."/>
            <person name="Chiu C.-H."/>
            <person name="Lee Y.-S."/>
            <person name="Embley T.M."/>
            <person name="Coombs G.H."/>
            <person name="Mottram J.C."/>
            <person name="Tachezy J."/>
            <person name="Fraser-Liggett C.M."/>
            <person name="Johnson P.J."/>
        </authorList>
    </citation>
    <scope>NUCLEOTIDE SEQUENCE [LARGE SCALE GENOMIC DNA]</scope>
    <source>
        <strain evidence="1">G3</strain>
    </source>
</reference>
<dbReference type="SUPFAM" id="SSF48371">
    <property type="entry name" value="ARM repeat"/>
    <property type="match status" value="1"/>
</dbReference>
<dbReference type="Gene3D" id="1.25.10.10">
    <property type="entry name" value="Leucine-rich Repeat Variant"/>
    <property type="match status" value="1"/>
</dbReference>
<dbReference type="InterPro" id="IPR016024">
    <property type="entry name" value="ARM-type_fold"/>
</dbReference>
<dbReference type="VEuPathDB" id="TrichDB:TVAGG3_0931800"/>
<gene>
    <name evidence="1" type="ORF">TVAG_103090</name>
</gene>
<organism evidence="1 2">
    <name type="scientific">Trichomonas vaginalis (strain ATCC PRA-98 / G3)</name>
    <dbReference type="NCBI Taxonomy" id="412133"/>
    <lineage>
        <taxon>Eukaryota</taxon>
        <taxon>Metamonada</taxon>
        <taxon>Parabasalia</taxon>
        <taxon>Trichomonadida</taxon>
        <taxon>Trichomonadidae</taxon>
        <taxon>Trichomonas</taxon>
    </lineage>
</organism>
<dbReference type="KEGG" id="tva:4764641"/>
<dbReference type="Proteomes" id="UP000001542">
    <property type="component" value="Unassembled WGS sequence"/>
</dbReference>
<sequence length="486" mass="55544">MFYKDFPSDQLEANEENAVHKELEEENTSPMTISEDLTIQVMTAIENLEDFLPILREAYPLVFPILNVPIIHEFGAYLRQRGPNCFEILKYIIESNDTNRSMMLSVGIIDEEITGDLPDSFELIYNLLSINGSEMHKNHFINANGIFHIGRLAMNPETQMQAVLLFGLLYGDIFIDYSFDYYDFSRFCITAEKHEEVNPQNPDNPTEVVTVLSNDNDQINDWHFNMVDIMKLLLESPNRDVFICTVNGINTIFKYSPRAITTLGFHFFVFTGAADLDAELCTYCYEALANAFRMDLCQCIPPDQYNGFRNKISEIINSPDSVEKIATSCIHICNAIIDSADVYHMESILDVFAGTEIIQGLKNRVIDGRFKDIVPATLCLCKLVEKSYKFQDLLKLRELEIIDVFCTALDGIGGFESRDAAEILRALIKLLQEQIDRDRNNFSQEEITELIDLDPTIQEILGSQNEILKNQATRLSQIFETLFVNE</sequence>
<dbReference type="InParanoid" id="A2EKM0"/>
<dbReference type="EMBL" id="DS113415">
    <property type="protein sequence ID" value="EAY06759.1"/>
    <property type="molecule type" value="Genomic_DNA"/>
</dbReference>
<dbReference type="VEuPathDB" id="TrichDB:TVAG_103090"/>
<dbReference type="RefSeq" id="XP_001318982.1">
    <property type="nucleotide sequence ID" value="XM_001318947.1"/>
</dbReference>
<proteinExistence type="predicted"/>
<evidence type="ECO:0000313" key="2">
    <source>
        <dbReference type="Proteomes" id="UP000001542"/>
    </source>
</evidence>
<accession>A2EKM0</accession>
<keyword evidence="2" id="KW-1185">Reference proteome</keyword>
<name>A2EKM0_TRIV3</name>
<protein>
    <submittedName>
        <fullName evidence="1">Uncharacterized protein</fullName>
    </submittedName>
</protein>